<feature type="transmembrane region" description="Helical" evidence="5">
    <location>
        <begin position="82"/>
        <end position="102"/>
    </location>
</feature>
<accession>A0AA36N9U3</accession>
<feature type="transmembrane region" description="Helical" evidence="5">
    <location>
        <begin position="201"/>
        <end position="221"/>
    </location>
</feature>
<keyword evidence="2 5" id="KW-0812">Transmembrane</keyword>
<feature type="transmembrane region" description="Helical" evidence="5">
    <location>
        <begin position="134"/>
        <end position="153"/>
    </location>
</feature>
<evidence type="ECO:0000313" key="9">
    <source>
        <dbReference type="Proteomes" id="UP001178507"/>
    </source>
</evidence>
<dbReference type="GO" id="GO:0004252">
    <property type="term" value="F:serine-type endopeptidase activity"/>
    <property type="evidence" value="ECO:0007669"/>
    <property type="project" value="InterPro"/>
</dbReference>
<feature type="transmembrane region" description="Helical" evidence="5">
    <location>
        <begin position="285"/>
        <end position="305"/>
    </location>
</feature>
<name>A0AA36N9U3_9DINO</name>
<dbReference type="InterPro" id="IPR022764">
    <property type="entry name" value="Peptidase_S54_rhomboid_dom"/>
</dbReference>
<keyword evidence="9" id="KW-1185">Reference proteome</keyword>
<comment type="caution">
    <text evidence="8">The sequence shown here is derived from an EMBL/GenBank/DDBJ whole genome shotgun (WGS) entry which is preliminary data.</text>
</comment>
<proteinExistence type="predicted"/>
<evidence type="ECO:0000256" key="2">
    <source>
        <dbReference type="ARBA" id="ARBA00022692"/>
    </source>
</evidence>
<evidence type="ECO:0000256" key="1">
    <source>
        <dbReference type="ARBA" id="ARBA00004141"/>
    </source>
</evidence>
<dbReference type="Pfam" id="PF01694">
    <property type="entry name" value="Rhomboid"/>
    <property type="match status" value="1"/>
</dbReference>
<evidence type="ECO:0000259" key="7">
    <source>
        <dbReference type="Pfam" id="PF01694"/>
    </source>
</evidence>
<dbReference type="GO" id="GO:0016020">
    <property type="term" value="C:membrane"/>
    <property type="evidence" value="ECO:0007669"/>
    <property type="project" value="UniProtKB-SubCell"/>
</dbReference>
<organism evidence="8 9">
    <name type="scientific">Effrenium voratum</name>
    <dbReference type="NCBI Taxonomy" id="2562239"/>
    <lineage>
        <taxon>Eukaryota</taxon>
        <taxon>Sar</taxon>
        <taxon>Alveolata</taxon>
        <taxon>Dinophyceae</taxon>
        <taxon>Suessiales</taxon>
        <taxon>Symbiodiniaceae</taxon>
        <taxon>Effrenium</taxon>
    </lineage>
</organism>
<evidence type="ECO:0000256" key="3">
    <source>
        <dbReference type="ARBA" id="ARBA00022989"/>
    </source>
</evidence>
<gene>
    <name evidence="8" type="ORF">EVOR1521_LOCUS21930</name>
</gene>
<evidence type="ECO:0000313" key="8">
    <source>
        <dbReference type="EMBL" id="CAJ1398044.1"/>
    </source>
</evidence>
<dbReference type="SUPFAM" id="SSF144091">
    <property type="entry name" value="Rhomboid-like"/>
    <property type="match status" value="1"/>
</dbReference>
<reference evidence="8" key="1">
    <citation type="submission" date="2023-08" db="EMBL/GenBank/DDBJ databases">
        <authorList>
            <person name="Chen Y."/>
            <person name="Shah S."/>
            <person name="Dougan E. K."/>
            <person name="Thang M."/>
            <person name="Chan C."/>
        </authorList>
    </citation>
    <scope>NUCLEOTIDE SEQUENCE</scope>
</reference>
<keyword evidence="6" id="KW-0732">Signal</keyword>
<dbReference type="AlphaFoldDB" id="A0AA36N9U3"/>
<evidence type="ECO:0000256" key="4">
    <source>
        <dbReference type="ARBA" id="ARBA00023136"/>
    </source>
</evidence>
<dbReference type="Gene3D" id="1.20.1540.10">
    <property type="entry name" value="Rhomboid-like"/>
    <property type="match status" value="1"/>
</dbReference>
<feature type="chain" id="PRO_5041400316" description="Peptidase S54 rhomboid domain-containing protein" evidence="6">
    <location>
        <begin position="19"/>
        <end position="306"/>
    </location>
</feature>
<keyword evidence="4 5" id="KW-0472">Membrane</keyword>
<feature type="signal peptide" evidence="6">
    <location>
        <begin position="1"/>
        <end position="18"/>
    </location>
</feature>
<feature type="transmembrane region" description="Helical" evidence="5">
    <location>
        <begin position="258"/>
        <end position="279"/>
    </location>
</feature>
<evidence type="ECO:0000256" key="6">
    <source>
        <dbReference type="SAM" id="SignalP"/>
    </source>
</evidence>
<feature type="domain" description="Peptidase S54 rhomboid" evidence="7">
    <location>
        <begin position="43"/>
        <end position="150"/>
    </location>
</feature>
<comment type="subcellular location">
    <subcellularLocation>
        <location evidence="1">Membrane</location>
        <topology evidence="1">Multi-pass membrane protein</topology>
    </subcellularLocation>
</comment>
<dbReference type="Proteomes" id="UP001178507">
    <property type="component" value="Unassembled WGS sequence"/>
</dbReference>
<keyword evidence="3 5" id="KW-1133">Transmembrane helix</keyword>
<sequence length="306" mass="33308">MWPYGSLFLASSMVLVHGLEVFGRCRKWTSETFDFTGHQLLQGKVWVLFSSSFFHGSHSHLLRELGLFWLSSPAEKELGSVLFVSLWLLSGAFGCFVSWLALRSFLRTSPDYSEMPRHHVDAVADFSNSRGSSASVYGACACAALVAGAAPAPVPAVWTLRHLLADQMISPPAFPWAVLVLARLLPEFVSPVSTRLRKYPLCSLLVSLLLALASAQLRFGLSVAQALSFWFGVNSLLRLCPSLLALPPVAEYAATDFTGHLVGACYGAMCGMCFLMITGGSWPGIQSWLALLVLCFANLPNGTLWE</sequence>
<protein>
    <recommendedName>
        <fullName evidence="7">Peptidase S54 rhomboid domain-containing protein</fullName>
    </recommendedName>
</protein>
<evidence type="ECO:0000256" key="5">
    <source>
        <dbReference type="SAM" id="Phobius"/>
    </source>
</evidence>
<dbReference type="InterPro" id="IPR035952">
    <property type="entry name" value="Rhomboid-like_sf"/>
</dbReference>
<feature type="transmembrane region" description="Helical" evidence="5">
    <location>
        <begin position="173"/>
        <end position="189"/>
    </location>
</feature>
<dbReference type="EMBL" id="CAUJNA010003287">
    <property type="protein sequence ID" value="CAJ1398044.1"/>
    <property type="molecule type" value="Genomic_DNA"/>
</dbReference>